<reference evidence="2" key="1">
    <citation type="submission" date="2023-07" db="EMBL/GenBank/DDBJ databases">
        <title>Chryseobacterium sp. strain PBS4-4 Genome sequencing and assembly.</title>
        <authorList>
            <person name="Jung Y."/>
        </authorList>
    </citation>
    <scope>NUCLEOTIDE SEQUENCE [LARGE SCALE GENOMIC DNA]</scope>
    <source>
        <strain evidence="2">PBS4-4</strain>
    </source>
</reference>
<gene>
    <name evidence="1" type="ORF">NZ698_06870</name>
</gene>
<dbReference type="Gene3D" id="3.40.1350.140">
    <property type="entry name" value="MepB-like"/>
    <property type="match status" value="1"/>
</dbReference>
<dbReference type="PIRSF" id="PIRSF032285">
    <property type="entry name" value="UCP032285"/>
    <property type="match status" value="1"/>
</dbReference>
<name>A0ABT2W4M0_9FLAO</name>
<dbReference type="Proteomes" id="UP001208649">
    <property type="component" value="Unassembled WGS sequence"/>
</dbReference>
<dbReference type="RefSeq" id="WP_263002334.1">
    <property type="nucleotide sequence ID" value="NZ_JAOTEM010000001.1"/>
</dbReference>
<dbReference type="InterPro" id="IPR011235">
    <property type="entry name" value="MepB-like"/>
</dbReference>
<dbReference type="EMBL" id="JAOTEM010000001">
    <property type="protein sequence ID" value="MCU7616913.1"/>
    <property type="molecule type" value="Genomic_DNA"/>
</dbReference>
<keyword evidence="2" id="KW-1185">Reference proteome</keyword>
<organism evidence="1 2">
    <name type="scientific">Chryseobacterium edaphi</name>
    <dbReference type="NCBI Taxonomy" id="2976532"/>
    <lineage>
        <taxon>Bacteria</taxon>
        <taxon>Pseudomonadati</taxon>
        <taxon>Bacteroidota</taxon>
        <taxon>Flavobacteriia</taxon>
        <taxon>Flavobacteriales</taxon>
        <taxon>Weeksellaceae</taxon>
        <taxon>Chryseobacterium group</taxon>
        <taxon>Chryseobacterium</taxon>
    </lineage>
</organism>
<dbReference type="Pfam" id="PF08877">
    <property type="entry name" value="MepB-like"/>
    <property type="match status" value="1"/>
</dbReference>
<protein>
    <submittedName>
        <fullName evidence="1">MepB family protein</fullName>
    </submittedName>
</protein>
<proteinExistence type="predicted"/>
<dbReference type="InterPro" id="IPR038231">
    <property type="entry name" value="MepB-like_sf"/>
</dbReference>
<sequence>MITELEQLQNSVFSKLSLIISQLQPDSECEDYFGHSFQLNHLSIKFRKAKITPKKVGQFVTLWKRNPESKQTEPFTSEDPFDFYIIFCNNDDKSGFFFFPKNILAQKQILTTSSKEGKRGFRVYPDWDSPENRQATKTQNWQKDFFIDFSDADFLGKLRLFECFSL</sequence>
<comment type="caution">
    <text evidence="1">The sequence shown here is derived from an EMBL/GenBank/DDBJ whole genome shotgun (WGS) entry which is preliminary data.</text>
</comment>
<evidence type="ECO:0000313" key="1">
    <source>
        <dbReference type="EMBL" id="MCU7616913.1"/>
    </source>
</evidence>
<evidence type="ECO:0000313" key="2">
    <source>
        <dbReference type="Proteomes" id="UP001208649"/>
    </source>
</evidence>
<accession>A0ABT2W4M0</accession>